<dbReference type="EMBL" id="JBBNAE010000003">
    <property type="protein sequence ID" value="KAK9137773.1"/>
    <property type="molecule type" value="Genomic_DNA"/>
</dbReference>
<accession>A0AAP0JPD2</accession>
<evidence type="ECO:0000313" key="2">
    <source>
        <dbReference type="Proteomes" id="UP001417504"/>
    </source>
</evidence>
<protein>
    <submittedName>
        <fullName evidence="1">Uncharacterized protein</fullName>
    </submittedName>
</protein>
<dbReference type="Proteomes" id="UP001417504">
    <property type="component" value="Unassembled WGS sequence"/>
</dbReference>
<keyword evidence="2" id="KW-1185">Reference proteome</keyword>
<name>A0AAP0JPD2_9MAGN</name>
<gene>
    <name evidence="1" type="ORF">Sjap_008367</name>
</gene>
<proteinExistence type="predicted"/>
<organism evidence="1 2">
    <name type="scientific">Stephania japonica</name>
    <dbReference type="NCBI Taxonomy" id="461633"/>
    <lineage>
        <taxon>Eukaryota</taxon>
        <taxon>Viridiplantae</taxon>
        <taxon>Streptophyta</taxon>
        <taxon>Embryophyta</taxon>
        <taxon>Tracheophyta</taxon>
        <taxon>Spermatophyta</taxon>
        <taxon>Magnoliopsida</taxon>
        <taxon>Ranunculales</taxon>
        <taxon>Menispermaceae</taxon>
        <taxon>Menispermoideae</taxon>
        <taxon>Cissampelideae</taxon>
        <taxon>Stephania</taxon>
    </lineage>
</organism>
<dbReference type="AlphaFoldDB" id="A0AAP0JPD2"/>
<evidence type="ECO:0000313" key="1">
    <source>
        <dbReference type="EMBL" id="KAK9137773.1"/>
    </source>
</evidence>
<comment type="caution">
    <text evidence="1">The sequence shown here is derived from an EMBL/GenBank/DDBJ whole genome shotgun (WGS) entry which is preliminary data.</text>
</comment>
<sequence>MCQNLDPWSHTTIECIYWKHWKLQSAMVLVWQGLVIYFNSNGILMTTYVLAGFGLGKTDIIAKDLLTPADTVYASPGPFPITHPSGNPPVITLNPSPSPDSPRYGLVYRMINQFSINILRTHKGNDFLYTYKSKYIGIRNEKKRCDRAESGKGKGPCLDLLVEPSSGVGVITDLAHVLDGLSRQTTLKKHVQSALRRLPLETPFVISHAYTNSTKM</sequence>
<reference evidence="1 2" key="1">
    <citation type="submission" date="2024-01" db="EMBL/GenBank/DDBJ databases">
        <title>Genome assemblies of Stephania.</title>
        <authorList>
            <person name="Yang L."/>
        </authorList>
    </citation>
    <scope>NUCLEOTIDE SEQUENCE [LARGE SCALE GENOMIC DNA]</scope>
    <source>
        <strain evidence="1">QJT</strain>
        <tissue evidence="1">Leaf</tissue>
    </source>
</reference>